<name>A0A813LFV9_POLGL</name>
<proteinExistence type="predicted"/>
<dbReference type="AlphaFoldDB" id="A0A813LFV9"/>
<evidence type="ECO:0000313" key="2">
    <source>
        <dbReference type="EMBL" id="CAE8726278.1"/>
    </source>
</evidence>
<evidence type="ECO:0000256" key="1">
    <source>
        <dbReference type="SAM" id="MobiDB-lite"/>
    </source>
</evidence>
<feature type="region of interest" description="Disordered" evidence="1">
    <location>
        <begin position="75"/>
        <end position="103"/>
    </location>
</feature>
<dbReference type="EMBL" id="CAJNNW010035198">
    <property type="protein sequence ID" value="CAE8726278.1"/>
    <property type="molecule type" value="Genomic_DNA"/>
</dbReference>
<reference evidence="2" key="1">
    <citation type="submission" date="2021-02" db="EMBL/GenBank/DDBJ databases">
        <authorList>
            <person name="Dougan E. K."/>
            <person name="Rhodes N."/>
            <person name="Thang M."/>
            <person name="Chan C."/>
        </authorList>
    </citation>
    <scope>NUCLEOTIDE SEQUENCE</scope>
</reference>
<feature type="non-terminal residue" evidence="2">
    <location>
        <position position="1"/>
    </location>
</feature>
<protein>
    <recommendedName>
        <fullName evidence="4">J domain-containing protein</fullName>
    </recommendedName>
</protein>
<gene>
    <name evidence="2" type="ORF">PGLA2088_LOCUS44435</name>
</gene>
<dbReference type="InterPro" id="IPR036869">
    <property type="entry name" value="J_dom_sf"/>
</dbReference>
<dbReference type="Gene3D" id="1.10.287.110">
    <property type="entry name" value="DnaJ domain"/>
    <property type="match status" value="1"/>
</dbReference>
<dbReference type="Proteomes" id="UP000626109">
    <property type="component" value="Unassembled WGS sequence"/>
</dbReference>
<organism evidence="2 3">
    <name type="scientific">Polarella glacialis</name>
    <name type="common">Dinoflagellate</name>
    <dbReference type="NCBI Taxonomy" id="89957"/>
    <lineage>
        <taxon>Eukaryota</taxon>
        <taxon>Sar</taxon>
        <taxon>Alveolata</taxon>
        <taxon>Dinophyceae</taxon>
        <taxon>Suessiales</taxon>
        <taxon>Suessiaceae</taxon>
        <taxon>Polarella</taxon>
    </lineage>
</organism>
<sequence>VSQGDPELAEQLHQVANMLSSTKMQLAQNRVKIFKALVTDWHPDRHASAGKERVATKVFQWLQVVKSWYLEESSASSEGHQQPLPDCGEDGSATLGAPNQYLHPSGALFQVW</sequence>
<comment type="caution">
    <text evidence="2">The sequence shown here is derived from an EMBL/GenBank/DDBJ whole genome shotgun (WGS) entry which is preliminary data.</text>
</comment>
<evidence type="ECO:0000313" key="3">
    <source>
        <dbReference type="Proteomes" id="UP000626109"/>
    </source>
</evidence>
<accession>A0A813LFV9</accession>
<evidence type="ECO:0008006" key="4">
    <source>
        <dbReference type="Google" id="ProtNLM"/>
    </source>
</evidence>